<dbReference type="EMBL" id="VRTS01000002">
    <property type="protein sequence ID" value="TXK65067.1"/>
    <property type="molecule type" value="Genomic_DNA"/>
</dbReference>
<evidence type="ECO:0000313" key="2">
    <source>
        <dbReference type="Proteomes" id="UP000321248"/>
    </source>
</evidence>
<dbReference type="Gene3D" id="2.60.120.620">
    <property type="entry name" value="q2cbj1_9rhob like domain"/>
    <property type="match status" value="1"/>
</dbReference>
<dbReference type="Pfam" id="PF13759">
    <property type="entry name" value="2OG-FeII_Oxy_5"/>
    <property type="match status" value="1"/>
</dbReference>
<keyword evidence="2" id="KW-1185">Reference proteome</keyword>
<accession>A0A5C8KZM1</accession>
<name>A0A5C8KZM1_9GAMM</name>
<dbReference type="NCBIfam" id="TIGR02466">
    <property type="entry name" value="TIGR02466 family protein"/>
    <property type="match status" value="1"/>
</dbReference>
<reference evidence="1 2" key="1">
    <citation type="submission" date="2019-08" db="EMBL/GenBank/DDBJ databases">
        <authorList>
            <person name="Karlyshev A.V."/>
        </authorList>
    </citation>
    <scope>NUCLEOTIDE SEQUENCE [LARGE SCALE GENOMIC DNA]</scope>
    <source>
        <strain evidence="1 2">Alg18-2.2</strain>
    </source>
</reference>
<proteinExistence type="predicted"/>
<organism evidence="1 2">
    <name type="scientific">Alkalisalibacterium limincola</name>
    <dbReference type="NCBI Taxonomy" id="2699169"/>
    <lineage>
        <taxon>Bacteria</taxon>
        <taxon>Pseudomonadati</taxon>
        <taxon>Pseudomonadota</taxon>
        <taxon>Gammaproteobacteria</taxon>
        <taxon>Lysobacterales</taxon>
        <taxon>Lysobacteraceae</taxon>
        <taxon>Alkalisalibacterium</taxon>
    </lineage>
</organism>
<dbReference type="AlphaFoldDB" id="A0A5C8KZM1"/>
<protein>
    <recommendedName>
        <fullName evidence="3">Fe2OG dioxygenase domain-containing protein</fullName>
    </recommendedName>
</protein>
<dbReference type="RefSeq" id="WP_147890987.1">
    <property type="nucleotide sequence ID" value="NZ_VRTS01000002.1"/>
</dbReference>
<dbReference type="OrthoDB" id="549777at2"/>
<evidence type="ECO:0000313" key="1">
    <source>
        <dbReference type="EMBL" id="TXK65067.1"/>
    </source>
</evidence>
<evidence type="ECO:0008006" key="3">
    <source>
        <dbReference type="Google" id="ProtNLM"/>
    </source>
</evidence>
<dbReference type="Proteomes" id="UP000321248">
    <property type="component" value="Unassembled WGS sequence"/>
</dbReference>
<dbReference type="InterPro" id="IPR012668">
    <property type="entry name" value="CHP02466"/>
</dbReference>
<comment type="caution">
    <text evidence="1">The sequence shown here is derived from an EMBL/GenBank/DDBJ whole genome shotgun (WGS) entry which is preliminary data.</text>
</comment>
<gene>
    <name evidence="1" type="ORF">FU658_04580</name>
</gene>
<sequence length="221" mass="25172">MSHENLQATVHPLWAVPLIESEMPDAQALNEALARRFLKMEAEGDVHRDAVRRDTQYGLFESNFHLHTRPEPEIRALCRFIDLTLRQFVAGISGMDAARASRLDLQYHTWFHVTRKGGYQGLHNHPNAAWSGIYCVDPGEPGEPGSNSGAVRFHDPRAGCDMYLDPTNSALQVPYRHGPWQLQHKPGKLLMFPSYLLHEIFPYTGERPRIVVAFNAWHAKQ</sequence>